<dbReference type="SUPFAM" id="SSF56112">
    <property type="entry name" value="Protein kinase-like (PK-like)"/>
    <property type="match status" value="1"/>
</dbReference>
<feature type="compositionally biased region" description="Basic residues" evidence="7">
    <location>
        <begin position="163"/>
        <end position="174"/>
    </location>
</feature>
<feature type="region of interest" description="Disordered" evidence="7">
    <location>
        <begin position="205"/>
        <end position="269"/>
    </location>
</feature>
<keyword evidence="3" id="KW-0808">Transferase</keyword>
<dbReference type="EMBL" id="KB932205">
    <property type="protein sequence ID" value="KCV69861.1"/>
    <property type="molecule type" value="Genomic_DNA"/>
</dbReference>
<reference evidence="9" key="1">
    <citation type="submission" date="2013-04" db="EMBL/GenBank/DDBJ databases">
        <title>The Genome Sequence of Fonticula alba ATCC 38817.</title>
        <authorList>
            <consortium name="The Broad Institute Genomics Platform"/>
            <person name="Russ C."/>
            <person name="Cuomo C."/>
            <person name="Burger G."/>
            <person name="Gray M.W."/>
            <person name="Holland P.W.H."/>
            <person name="King N."/>
            <person name="Lang F.B.F."/>
            <person name="Roger A.J."/>
            <person name="Ruiz-Trillo I."/>
            <person name="Brown M."/>
            <person name="Walker B."/>
            <person name="Young S."/>
            <person name="Zeng Q."/>
            <person name="Gargeya S."/>
            <person name="Fitzgerald M."/>
            <person name="Haas B."/>
            <person name="Abouelleil A."/>
            <person name="Allen A.W."/>
            <person name="Alvarado L."/>
            <person name="Arachchi H.M."/>
            <person name="Berlin A.M."/>
            <person name="Chapman S.B."/>
            <person name="Gainer-Dewar J."/>
            <person name="Goldberg J."/>
            <person name="Griggs A."/>
            <person name="Gujja S."/>
            <person name="Hansen M."/>
            <person name="Howarth C."/>
            <person name="Imamovic A."/>
            <person name="Ireland A."/>
            <person name="Larimer J."/>
            <person name="McCowan C."/>
            <person name="Murphy C."/>
            <person name="Pearson M."/>
            <person name="Poon T.W."/>
            <person name="Priest M."/>
            <person name="Roberts A."/>
            <person name="Saif S."/>
            <person name="Shea T."/>
            <person name="Sisk P."/>
            <person name="Sykes S."/>
            <person name="Wortman J."/>
            <person name="Nusbaum C."/>
            <person name="Birren B."/>
        </authorList>
    </citation>
    <scope>NUCLEOTIDE SEQUENCE [LARGE SCALE GENOMIC DNA]</scope>
    <source>
        <strain evidence="9">ATCC 38817</strain>
    </source>
</reference>
<feature type="compositionally biased region" description="Pro residues" evidence="7">
    <location>
        <begin position="339"/>
        <end position="355"/>
    </location>
</feature>
<keyword evidence="2" id="KW-0723">Serine/threonine-protein kinase</keyword>
<dbReference type="PROSITE" id="PS50011">
    <property type="entry name" value="PROTEIN_KINASE_DOM"/>
    <property type="match status" value="1"/>
</dbReference>
<feature type="region of interest" description="Disordered" evidence="7">
    <location>
        <begin position="623"/>
        <end position="664"/>
    </location>
</feature>
<feature type="region of interest" description="Disordered" evidence="7">
    <location>
        <begin position="439"/>
        <end position="467"/>
    </location>
</feature>
<feature type="compositionally biased region" description="Low complexity" evidence="7">
    <location>
        <begin position="457"/>
        <end position="467"/>
    </location>
</feature>
<feature type="region of interest" description="Disordered" evidence="7">
    <location>
        <begin position="309"/>
        <end position="389"/>
    </location>
</feature>
<keyword evidence="10" id="KW-1185">Reference proteome</keyword>
<dbReference type="PANTHER" id="PTHR44167:SF23">
    <property type="entry name" value="CDC7 KINASE, ISOFORM A-RELATED"/>
    <property type="match status" value="1"/>
</dbReference>
<feature type="compositionally biased region" description="Low complexity" evidence="7">
    <location>
        <begin position="356"/>
        <end position="377"/>
    </location>
</feature>
<proteinExistence type="predicted"/>
<dbReference type="Pfam" id="PF00069">
    <property type="entry name" value="Pkinase"/>
    <property type="match status" value="2"/>
</dbReference>
<dbReference type="OrthoDB" id="10020333at2759"/>
<dbReference type="GO" id="GO:0004674">
    <property type="term" value="F:protein serine/threonine kinase activity"/>
    <property type="evidence" value="ECO:0007669"/>
    <property type="project" value="UniProtKB-KW"/>
</dbReference>
<dbReference type="OMA" id="DDAWDCR"/>
<protein>
    <recommendedName>
        <fullName evidence="1">non-specific serine/threonine protein kinase</fullName>
        <ecNumber evidence="1">2.7.11.1</ecNumber>
    </recommendedName>
</protein>
<dbReference type="EC" id="2.7.11.1" evidence="1"/>
<dbReference type="eggNOG" id="KOG1167">
    <property type="taxonomic scope" value="Eukaryota"/>
</dbReference>
<dbReference type="PROSITE" id="PS00108">
    <property type="entry name" value="PROTEIN_KINASE_ST"/>
    <property type="match status" value="1"/>
</dbReference>
<dbReference type="Gene3D" id="1.10.510.10">
    <property type="entry name" value="Transferase(Phosphotransferase) domain 1"/>
    <property type="match status" value="1"/>
</dbReference>
<dbReference type="AlphaFoldDB" id="A0A058Z6W3"/>
<feature type="compositionally biased region" description="Low complexity" evidence="7">
    <location>
        <begin position="22"/>
        <end position="33"/>
    </location>
</feature>
<evidence type="ECO:0000259" key="8">
    <source>
        <dbReference type="PROSITE" id="PS50011"/>
    </source>
</evidence>
<evidence type="ECO:0000256" key="5">
    <source>
        <dbReference type="ARBA" id="ARBA00022777"/>
    </source>
</evidence>
<dbReference type="InterPro" id="IPR000719">
    <property type="entry name" value="Prot_kinase_dom"/>
</dbReference>
<dbReference type="GO" id="GO:0005634">
    <property type="term" value="C:nucleus"/>
    <property type="evidence" value="ECO:0007669"/>
    <property type="project" value="TreeGrafter"/>
</dbReference>
<name>A0A058Z6W3_FONAL</name>
<keyword evidence="5 9" id="KW-0418">Kinase</keyword>
<dbReference type="SMART" id="SM00220">
    <property type="entry name" value="S_TKc"/>
    <property type="match status" value="1"/>
</dbReference>
<dbReference type="InterPro" id="IPR011009">
    <property type="entry name" value="Kinase-like_dom_sf"/>
</dbReference>
<feature type="compositionally biased region" description="Low complexity" evidence="7">
    <location>
        <begin position="248"/>
        <end position="269"/>
    </location>
</feature>
<dbReference type="STRING" id="691883.A0A058Z6W3"/>
<sequence length="875" mass="88703">MVAPPSVSATAALALAAENEATSSSAAATSAAPVGPPSLMAGWGLPGTGAPASTTSTVSSAGLSATLASSLSASVAASPSASLLQHQAAGAGVSPPRAASTVTGPTMLPPAVVARRSRPVKAAAATAPAAADSNALLSSLHTTVAAAAAAAAAAATATATTAKKPRSTGARRARASPAPEVIPPAVADIPTSQATVAMLAADAPAAGAPPAATPAARAPRPRAPSKKQTATAAAGPDGPAPPAKAKRAPAAPRARKATAATKTTTGTALPSAAATATLASAAAAAAAATAPSSASASLAACDRRAVVGGAPAPSRPADATALPPLPGPGAGAPAAPITPSRPRPGPGRNVTPPPATGSASANAASASATAAAATTGAGPAGPPTIDLTTSTESEYVPLDATPEFLASELASVYEDFPGLGLRYRLTAKLGEGTFSSVYRARRAPGTPRTGLPPPVPASSSRARAPSLTSRDLELITSELVSPRDRRDDDLEGPYEDDGGGEFALKRIYFSSSPSRIAAEVKFLMDLGGRHNVIALHEGIRNQDHVLLVLEYFPHTDFRQLLGPDPPSTRLIRQYLRALFESLAYIHVCGVLHRDLKPANFLFHAPTGRARLVDFGLAQYASELQGPTGKPEDAASVGSGTSAAPSAANPAPAKPPPNSLYKGSNDEGPAGFYDIDDRPRMKAARTGTRGFRAPEVLLKNRQQTSAIDIWSAGVVLLTLCTGRYPFFLSHDDLVALWEIRAVVGHQRVLAAAEACGRRLFCSPVASCAGLGLEFPSMTGLDRGSTQTIGPAHRTPGECLTPAGLPVDGPHIRPDGSVDWRLLCESLNARLMPGRRYPDSLFDLLDRCLDPVAATRATAAELLHHPFLMSAGDDWTW</sequence>
<evidence type="ECO:0000256" key="1">
    <source>
        <dbReference type="ARBA" id="ARBA00012513"/>
    </source>
</evidence>
<dbReference type="Gene3D" id="3.30.200.20">
    <property type="entry name" value="Phosphorylase Kinase, domain 1"/>
    <property type="match status" value="1"/>
</dbReference>
<dbReference type="RefSeq" id="XP_009495467.1">
    <property type="nucleotide sequence ID" value="XM_009497192.1"/>
</dbReference>
<dbReference type="InterPro" id="IPR008271">
    <property type="entry name" value="Ser/Thr_kinase_AS"/>
</dbReference>
<evidence type="ECO:0000256" key="4">
    <source>
        <dbReference type="ARBA" id="ARBA00022741"/>
    </source>
</evidence>
<feature type="compositionally biased region" description="Low complexity" evidence="7">
    <location>
        <begin position="205"/>
        <end position="218"/>
    </location>
</feature>
<evidence type="ECO:0000256" key="6">
    <source>
        <dbReference type="ARBA" id="ARBA00022840"/>
    </source>
</evidence>
<evidence type="ECO:0000256" key="7">
    <source>
        <dbReference type="SAM" id="MobiDB-lite"/>
    </source>
</evidence>
<feature type="region of interest" description="Disordered" evidence="7">
    <location>
        <begin position="22"/>
        <end position="57"/>
    </location>
</feature>
<keyword evidence="6" id="KW-0067">ATP-binding</keyword>
<feature type="compositionally biased region" description="Low complexity" evidence="7">
    <location>
        <begin position="633"/>
        <end position="650"/>
    </location>
</feature>
<keyword evidence="4" id="KW-0547">Nucleotide-binding</keyword>
<dbReference type="GO" id="GO:0005524">
    <property type="term" value="F:ATP binding"/>
    <property type="evidence" value="ECO:0007669"/>
    <property type="project" value="UniProtKB-KW"/>
</dbReference>
<evidence type="ECO:0000256" key="3">
    <source>
        <dbReference type="ARBA" id="ARBA00022679"/>
    </source>
</evidence>
<dbReference type="Proteomes" id="UP000030693">
    <property type="component" value="Unassembled WGS sequence"/>
</dbReference>
<gene>
    <name evidence="9" type="ORF">H696_03332</name>
</gene>
<dbReference type="GO" id="GO:0044773">
    <property type="term" value="P:mitotic DNA damage checkpoint signaling"/>
    <property type="evidence" value="ECO:0007669"/>
    <property type="project" value="TreeGrafter"/>
</dbReference>
<evidence type="ECO:0000256" key="2">
    <source>
        <dbReference type="ARBA" id="ARBA00022527"/>
    </source>
</evidence>
<dbReference type="GeneID" id="20528057"/>
<evidence type="ECO:0000313" key="9">
    <source>
        <dbReference type="EMBL" id="KCV69861.1"/>
    </source>
</evidence>
<dbReference type="PANTHER" id="PTHR44167">
    <property type="entry name" value="OVARIAN-SPECIFIC SERINE/THREONINE-PROTEIN KINASE LOK-RELATED"/>
    <property type="match status" value="1"/>
</dbReference>
<organism evidence="9">
    <name type="scientific">Fonticula alba</name>
    <name type="common">Slime mold</name>
    <dbReference type="NCBI Taxonomy" id="691883"/>
    <lineage>
        <taxon>Eukaryota</taxon>
        <taxon>Rotosphaerida</taxon>
        <taxon>Fonticulaceae</taxon>
        <taxon>Fonticula</taxon>
    </lineage>
</organism>
<feature type="region of interest" description="Disordered" evidence="7">
    <location>
        <begin position="157"/>
        <end position="186"/>
    </location>
</feature>
<feature type="domain" description="Protein kinase" evidence="8">
    <location>
        <begin position="423"/>
        <end position="866"/>
    </location>
</feature>
<accession>A0A058Z6W3</accession>
<evidence type="ECO:0000313" key="10">
    <source>
        <dbReference type="Proteomes" id="UP000030693"/>
    </source>
</evidence>
<feature type="compositionally biased region" description="Low complexity" evidence="7">
    <location>
        <begin position="48"/>
        <end position="57"/>
    </location>
</feature>